<name>A0A1H5F698_PSEAG</name>
<sequence length="96" mass="10212">MSKEPGFNIEDENDDEFMAVTEGLALAGQAMEEHSAHTVLAISLDNQGGHFAVLSGRADADAINQIENLLANLRSVIEGSGEDAAYVAISDSYDEQ</sequence>
<evidence type="ECO:0000313" key="2">
    <source>
        <dbReference type="Proteomes" id="UP000242849"/>
    </source>
</evidence>
<evidence type="ECO:0000313" key="1">
    <source>
        <dbReference type="EMBL" id="SED98912.1"/>
    </source>
</evidence>
<gene>
    <name evidence="1" type="ORF">SAMN05421553_3790</name>
</gene>
<keyword evidence="2" id="KW-1185">Reference proteome</keyword>
<protein>
    <submittedName>
        <fullName evidence="1">Uncharacterized protein</fullName>
    </submittedName>
</protein>
<reference evidence="2" key="1">
    <citation type="submission" date="2016-10" db="EMBL/GenBank/DDBJ databases">
        <authorList>
            <person name="Varghese N."/>
            <person name="Submissions S."/>
        </authorList>
    </citation>
    <scope>NUCLEOTIDE SEQUENCE [LARGE SCALE GENOMIC DNA]</scope>
    <source>
        <strain evidence="2">DSM 12111</strain>
    </source>
</reference>
<dbReference type="STRING" id="53406.SAMN05421553_3790"/>
<dbReference type="RefSeq" id="WP_090385749.1">
    <property type="nucleotide sequence ID" value="NZ_FNSC01000001.1"/>
</dbReference>
<proteinExistence type="predicted"/>
<dbReference type="AlphaFoldDB" id="A0A1H5F698"/>
<organism evidence="1 2">
    <name type="scientific">Pseudomonas anguilliseptica</name>
    <dbReference type="NCBI Taxonomy" id="53406"/>
    <lineage>
        <taxon>Bacteria</taxon>
        <taxon>Pseudomonadati</taxon>
        <taxon>Pseudomonadota</taxon>
        <taxon>Gammaproteobacteria</taxon>
        <taxon>Pseudomonadales</taxon>
        <taxon>Pseudomonadaceae</taxon>
        <taxon>Pseudomonas</taxon>
    </lineage>
</organism>
<dbReference type="Proteomes" id="UP000242849">
    <property type="component" value="Unassembled WGS sequence"/>
</dbReference>
<accession>A0A1H5F698</accession>
<dbReference type="EMBL" id="FNSC01000001">
    <property type="protein sequence ID" value="SED98912.1"/>
    <property type="molecule type" value="Genomic_DNA"/>
</dbReference>